<reference evidence="2" key="1">
    <citation type="submission" date="2022-11" db="UniProtKB">
        <authorList>
            <consortium name="WormBaseParasite"/>
        </authorList>
    </citation>
    <scope>IDENTIFICATION</scope>
</reference>
<protein>
    <submittedName>
        <fullName evidence="2">Pre-mRNA-splicing factor 3 domain-containing protein</fullName>
    </submittedName>
</protein>
<sequence length="244" mass="28627">MVGFQSSNQHKRQSEDEDRRNNDDNDIIESSVFQKNEIVLVVDVDVKDKEVELQVVDLRLSMKGSKRHKRIPLKFVKEGDHQKQAHIQQNSARLSLLHSEIENIIKQTGISDAGKLALVTPDIEKSAPLPWKLPRIEWWDKDLLQQNSYDDILSMDQRYASNIITRLIEHPIHLKVHNDTLVSPPLKVYLTKKERKKLRRQNRREIIEEEAEKFVMVSDSSFWTLRYEGQFVMASSLWTVRYAD</sequence>
<evidence type="ECO:0000313" key="2">
    <source>
        <dbReference type="WBParaSite" id="ES5_v2.g26515.t1"/>
    </source>
</evidence>
<organism evidence="1 2">
    <name type="scientific">Panagrolaimus sp. ES5</name>
    <dbReference type="NCBI Taxonomy" id="591445"/>
    <lineage>
        <taxon>Eukaryota</taxon>
        <taxon>Metazoa</taxon>
        <taxon>Ecdysozoa</taxon>
        <taxon>Nematoda</taxon>
        <taxon>Chromadorea</taxon>
        <taxon>Rhabditida</taxon>
        <taxon>Tylenchina</taxon>
        <taxon>Panagrolaimomorpha</taxon>
        <taxon>Panagrolaimoidea</taxon>
        <taxon>Panagrolaimidae</taxon>
        <taxon>Panagrolaimus</taxon>
    </lineage>
</organism>
<dbReference type="Proteomes" id="UP000887579">
    <property type="component" value="Unplaced"/>
</dbReference>
<name>A0AC34GAR2_9BILA</name>
<proteinExistence type="predicted"/>
<evidence type="ECO:0000313" key="1">
    <source>
        <dbReference type="Proteomes" id="UP000887579"/>
    </source>
</evidence>
<dbReference type="WBParaSite" id="ES5_v2.g26515.t1">
    <property type="protein sequence ID" value="ES5_v2.g26515.t1"/>
    <property type="gene ID" value="ES5_v2.g26515"/>
</dbReference>
<accession>A0AC34GAR2</accession>